<dbReference type="PROSITE" id="PS50835">
    <property type="entry name" value="IG_LIKE"/>
    <property type="match status" value="1"/>
</dbReference>
<keyword evidence="3" id="KW-0393">Immunoglobulin domain</keyword>
<keyword evidence="2" id="KW-1015">Disulfide bond</keyword>
<evidence type="ECO:0000256" key="3">
    <source>
        <dbReference type="ARBA" id="ARBA00023319"/>
    </source>
</evidence>
<name>A0A183DE63_9BILA</name>
<dbReference type="Pfam" id="PF07679">
    <property type="entry name" value="I-set"/>
    <property type="match status" value="1"/>
</dbReference>
<dbReference type="PANTHER" id="PTHR45080">
    <property type="entry name" value="CONTACTIN 5"/>
    <property type="match status" value="1"/>
</dbReference>
<dbReference type="InterPro" id="IPR036179">
    <property type="entry name" value="Ig-like_dom_sf"/>
</dbReference>
<dbReference type="Gene3D" id="2.60.40.10">
    <property type="entry name" value="Immunoglobulins"/>
    <property type="match status" value="1"/>
</dbReference>
<evidence type="ECO:0000313" key="5">
    <source>
        <dbReference type="WBParaSite" id="GPUH_0000701301-mRNA-1"/>
    </source>
</evidence>
<feature type="domain" description="Ig-like" evidence="4">
    <location>
        <begin position="37"/>
        <end position="109"/>
    </location>
</feature>
<dbReference type="WBParaSite" id="GPUH_0000701301-mRNA-1">
    <property type="protein sequence ID" value="GPUH_0000701301-mRNA-1"/>
    <property type="gene ID" value="GPUH_0000701301"/>
</dbReference>
<sequence length="132" mass="14586">LEIPDASKDDTADYKVVLTGEDDETVDSSCALTVTLPTLTITKGLEDQEAKVGDKVALGVEVSAPPKSVKWYKNGKEITSSDKVKPIKIDDNKYALEIPSASKEDTADYKVIKNLEKICRKMIKINMIWILI</sequence>
<dbReference type="InterPro" id="IPR007110">
    <property type="entry name" value="Ig-like_dom"/>
</dbReference>
<dbReference type="GO" id="GO:0043025">
    <property type="term" value="C:neuronal cell body"/>
    <property type="evidence" value="ECO:0007669"/>
    <property type="project" value="TreeGrafter"/>
</dbReference>
<proteinExistence type="predicted"/>
<organism evidence="5">
    <name type="scientific">Gongylonema pulchrum</name>
    <dbReference type="NCBI Taxonomy" id="637853"/>
    <lineage>
        <taxon>Eukaryota</taxon>
        <taxon>Metazoa</taxon>
        <taxon>Ecdysozoa</taxon>
        <taxon>Nematoda</taxon>
        <taxon>Chromadorea</taxon>
        <taxon>Rhabditida</taxon>
        <taxon>Spirurina</taxon>
        <taxon>Spiruromorpha</taxon>
        <taxon>Spiruroidea</taxon>
        <taxon>Gongylonematidae</taxon>
        <taxon>Gongylonema</taxon>
    </lineage>
</organism>
<dbReference type="InterPro" id="IPR050958">
    <property type="entry name" value="Cell_Adh-Cytoskel_Orgn"/>
</dbReference>
<dbReference type="InterPro" id="IPR013783">
    <property type="entry name" value="Ig-like_fold"/>
</dbReference>
<dbReference type="SUPFAM" id="SSF48726">
    <property type="entry name" value="Immunoglobulin"/>
    <property type="match status" value="1"/>
</dbReference>
<dbReference type="AlphaFoldDB" id="A0A183DE63"/>
<evidence type="ECO:0000256" key="2">
    <source>
        <dbReference type="ARBA" id="ARBA00023157"/>
    </source>
</evidence>
<protein>
    <submittedName>
        <fullName evidence="5">Ig-like domain-containing protein</fullName>
    </submittedName>
</protein>
<evidence type="ECO:0000256" key="1">
    <source>
        <dbReference type="ARBA" id="ARBA00022729"/>
    </source>
</evidence>
<evidence type="ECO:0000259" key="4">
    <source>
        <dbReference type="PROSITE" id="PS50835"/>
    </source>
</evidence>
<dbReference type="GO" id="GO:0050808">
    <property type="term" value="P:synapse organization"/>
    <property type="evidence" value="ECO:0007669"/>
    <property type="project" value="TreeGrafter"/>
</dbReference>
<dbReference type="GO" id="GO:0008046">
    <property type="term" value="F:axon guidance receptor activity"/>
    <property type="evidence" value="ECO:0007669"/>
    <property type="project" value="TreeGrafter"/>
</dbReference>
<accession>A0A183DE63</accession>
<reference evidence="5" key="1">
    <citation type="submission" date="2016-06" db="UniProtKB">
        <authorList>
            <consortium name="WormBaseParasite"/>
        </authorList>
    </citation>
    <scope>IDENTIFICATION</scope>
</reference>
<dbReference type="GO" id="GO:0030424">
    <property type="term" value="C:axon"/>
    <property type="evidence" value="ECO:0007669"/>
    <property type="project" value="TreeGrafter"/>
</dbReference>
<dbReference type="GO" id="GO:0005886">
    <property type="term" value="C:plasma membrane"/>
    <property type="evidence" value="ECO:0007669"/>
    <property type="project" value="TreeGrafter"/>
</dbReference>
<dbReference type="InterPro" id="IPR013098">
    <property type="entry name" value="Ig_I-set"/>
</dbReference>
<dbReference type="GO" id="GO:0007156">
    <property type="term" value="P:homophilic cell adhesion via plasma membrane adhesion molecules"/>
    <property type="evidence" value="ECO:0007669"/>
    <property type="project" value="TreeGrafter"/>
</dbReference>
<keyword evidence="1" id="KW-0732">Signal</keyword>
<dbReference type="PANTHER" id="PTHR45080:SF8">
    <property type="entry name" value="IG-LIKE DOMAIN-CONTAINING PROTEIN"/>
    <property type="match status" value="1"/>
</dbReference>